<evidence type="ECO:0000256" key="1">
    <source>
        <dbReference type="SAM" id="MobiDB-lite"/>
    </source>
</evidence>
<feature type="region of interest" description="Disordered" evidence="1">
    <location>
        <begin position="190"/>
        <end position="214"/>
    </location>
</feature>
<reference evidence="3" key="2">
    <citation type="submission" date="2017-10" db="EMBL/GenBank/DDBJ databases">
        <title>Ladona fulva Genome sequencing and assembly.</title>
        <authorList>
            <person name="Murali S."/>
            <person name="Richards S."/>
            <person name="Bandaranaike D."/>
            <person name="Bellair M."/>
            <person name="Blankenburg K."/>
            <person name="Chao H."/>
            <person name="Dinh H."/>
            <person name="Doddapaneni H."/>
            <person name="Dugan-Rocha S."/>
            <person name="Elkadiri S."/>
            <person name="Gnanaolivu R."/>
            <person name="Hernandez B."/>
            <person name="Skinner E."/>
            <person name="Javaid M."/>
            <person name="Lee S."/>
            <person name="Li M."/>
            <person name="Ming W."/>
            <person name="Munidasa M."/>
            <person name="Muniz J."/>
            <person name="Nguyen L."/>
            <person name="Hughes D."/>
            <person name="Osuji N."/>
            <person name="Pu L.-L."/>
            <person name="Puazo M."/>
            <person name="Qu C."/>
            <person name="Quiroz J."/>
            <person name="Raj R."/>
            <person name="Weissenberger G."/>
            <person name="Xin Y."/>
            <person name="Zou X."/>
            <person name="Han Y."/>
            <person name="Worley K."/>
            <person name="Muzny D."/>
            <person name="Gibbs R."/>
        </authorList>
    </citation>
    <scope>NUCLEOTIDE SEQUENCE</scope>
    <source>
        <strain evidence="3">Sampled in the wild</strain>
    </source>
</reference>
<proteinExistence type="predicted"/>
<name>A0A8K0P0C1_LADFU</name>
<feature type="transmembrane region" description="Helical" evidence="2">
    <location>
        <begin position="130"/>
        <end position="150"/>
    </location>
</feature>
<feature type="region of interest" description="Disordered" evidence="1">
    <location>
        <begin position="1"/>
        <end position="66"/>
    </location>
</feature>
<feature type="compositionally biased region" description="Basic and acidic residues" evidence="1">
    <location>
        <begin position="18"/>
        <end position="30"/>
    </location>
</feature>
<keyword evidence="4" id="KW-1185">Reference proteome</keyword>
<evidence type="ECO:0000313" key="3">
    <source>
        <dbReference type="EMBL" id="KAG8228771.1"/>
    </source>
</evidence>
<reference evidence="3" key="1">
    <citation type="submission" date="2013-04" db="EMBL/GenBank/DDBJ databases">
        <authorList>
            <person name="Qu J."/>
            <person name="Murali S.C."/>
            <person name="Bandaranaike D."/>
            <person name="Bellair M."/>
            <person name="Blankenburg K."/>
            <person name="Chao H."/>
            <person name="Dinh H."/>
            <person name="Doddapaneni H."/>
            <person name="Downs B."/>
            <person name="Dugan-Rocha S."/>
            <person name="Elkadiri S."/>
            <person name="Gnanaolivu R.D."/>
            <person name="Hernandez B."/>
            <person name="Javaid M."/>
            <person name="Jayaseelan J.C."/>
            <person name="Lee S."/>
            <person name="Li M."/>
            <person name="Ming W."/>
            <person name="Munidasa M."/>
            <person name="Muniz J."/>
            <person name="Nguyen L."/>
            <person name="Ongeri F."/>
            <person name="Osuji N."/>
            <person name="Pu L.-L."/>
            <person name="Puazo M."/>
            <person name="Qu C."/>
            <person name="Quiroz J."/>
            <person name="Raj R."/>
            <person name="Weissenberger G."/>
            <person name="Xin Y."/>
            <person name="Zou X."/>
            <person name="Han Y."/>
            <person name="Richards S."/>
            <person name="Worley K."/>
            <person name="Muzny D."/>
            <person name="Gibbs R."/>
        </authorList>
    </citation>
    <scope>NUCLEOTIDE SEQUENCE</scope>
    <source>
        <strain evidence="3">Sampled in the wild</strain>
    </source>
</reference>
<evidence type="ECO:0000313" key="4">
    <source>
        <dbReference type="Proteomes" id="UP000792457"/>
    </source>
</evidence>
<evidence type="ECO:0000256" key="2">
    <source>
        <dbReference type="SAM" id="Phobius"/>
    </source>
</evidence>
<accession>A0A8K0P0C1</accession>
<organism evidence="3 4">
    <name type="scientific">Ladona fulva</name>
    <name type="common">Scarce chaser dragonfly</name>
    <name type="synonym">Libellula fulva</name>
    <dbReference type="NCBI Taxonomy" id="123851"/>
    <lineage>
        <taxon>Eukaryota</taxon>
        <taxon>Metazoa</taxon>
        <taxon>Ecdysozoa</taxon>
        <taxon>Arthropoda</taxon>
        <taxon>Hexapoda</taxon>
        <taxon>Insecta</taxon>
        <taxon>Pterygota</taxon>
        <taxon>Palaeoptera</taxon>
        <taxon>Odonata</taxon>
        <taxon>Epiprocta</taxon>
        <taxon>Anisoptera</taxon>
        <taxon>Libelluloidea</taxon>
        <taxon>Libellulidae</taxon>
        <taxon>Ladona</taxon>
    </lineage>
</organism>
<feature type="transmembrane region" description="Helical" evidence="2">
    <location>
        <begin position="88"/>
        <end position="110"/>
    </location>
</feature>
<sequence>MHAVGLHSALAIKRQRKRRDEQRKAKERRYSTQSVESGLGSRSSFASPRNSIGSMDGIRPGHAASKGFRMGVTRRNGRIGNVTGVSSAGMLHIGVVFLVLGLFLVVSALLPSGSAKSPTPGPAGTGLPQWAELLIAGIFFLVIGAVLVIINRVMATQEDARLTEYVKSQLTRSKSGHRLVRDLETGNLSAPARKSKSFQHSPAATTPSEVGENGSVMIDGYPGDLITPVHIPISKIEPHSPLTICLESEMSLEKIEEEDGEASMAAVVMAAVVAEKGEAELRAMDAFNKETQSEDSYAVSLSPGTPSETKELLTGRTVRISRI</sequence>
<keyword evidence="2" id="KW-0472">Membrane</keyword>
<feature type="compositionally biased region" description="Polar residues" evidence="1">
    <location>
        <begin position="31"/>
        <end position="53"/>
    </location>
</feature>
<dbReference type="OrthoDB" id="6360372at2759"/>
<keyword evidence="2" id="KW-1133">Transmembrane helix</keyword>
<comment type="caution">
    <text evidence="3">The sequence shown here is derived from an EMBL/GenBank/DDBJ whole genome shotgun (WGS) entry which is preliminary data.</text>
</comment>
<protein>
    <submittedName>
        <fullName evidence="3">Uncharacterized protein</fullName>
    </submittedName>
</protein>
<dbReference type="EMBL" id="KZ308388">
    <property type="protein sequence ID" value="KAG8228771.1"/>
    <property type="molecule type" value="Genomic_DNA"/>
</dbReference>
<dbReference type="Proteomes" id="UP000792457">
    <property type="component" value="Unassembled WGS sequence"/>
</dbReference>
<gene>
    <name evidence="3" type="ORF">J437_LFUL007764</name>
</gene>
<feature type="compositionally biased region" description="Polar residues" evidence="1">
    <location>
        <begin position="198"/>
        <end position="208"/>
    </location>
</feature>
<keyword evidence="2" id="KW-0812">Transmembrane</keyword>
<dbReference type="AlphaFoldDB" id="A0A8K0P0C1"/>